<keyword evidence="4 7" id="KW-0689">Ribosomal protein</keyword>
<evidence type="ECO:0000256" key="8">
    <source>
        <dbReference type="SAM" id="Coils"/>
    </source>
</evidence>
<dbReference type="InterPro" id="IPR000244">
    <property type="entry name" value="Ribosomal_bL9"/>
</dbReference>
<dbReference type="InterPro" id="IPR020594">
    <property type="entry name" value="Ribosomal_bL9_bac/chp"/>
</dbReference>
<dbReference type="InterPro" id="IPR036935">
    <property type="entry name" value="Ribosomal_bL9_N_sf"/>
</dbReference>
<dbReference type="NCBIfam" id="TIGR00158">
    <property type="entry name" value="L9"/>
    <property type="match status" value="1"/>
</dbReference>
<sequence length="171" mass="18420">MKIILRKDVATLGDAGEVVTVKNGYANNYLIPQGYAIRATEGTLKALETEKKQQARKIEQRRKDARELSAKIEQMTLNISAKSGESGKLFGTVTSGDIAKALKAQGVEIDRRKIQLEAPIKALGKYEAEAKIYMDITAKLNIVVEAEGAEAVETVEAAEAAEASEAPEAGE</sequence>
<evidence type="ECO:0000259" key="9">
    <source>
        <dbReference type="PROSITE" id="PS00651"/>
    </source>
</evidence>
<dbReference type="EMBL" id="DRSQ01000077">
    <property type="protein sequence ID" value="HHE31729.1"/>
    <property type="molecule type" value="Genomic_DNA"/>
</dbReference>
<comment type="similarity">
    <text evidence="1 7">Belongs to the bacterial ribosomal protein bL9 family.</text>
</comment>
<gene>
    <name evidence="7" type="primary">rplI</name>
    <name evidence="10" type="ORF">ENL07_03640</name>
</gene>
<evidence type="ECO:0000256" key="4">
    <source>
        <dbReference type="ARBA" id="ARBA00022980"/>
    </source>
</evidence>
<dbReference type="Gene3D" id="3.10.430.100">
    <property type="entry name" value="Ribosomal protein L9, C-terminal domain"/>
    <property type="match status" value="1"/>
</dbReference>
<dbReference type="InterPro" id="IPR020069">
    <property type="entry name" value="Ribosomal_bL9_C"/>
</dbReference>
<evidence type="ECO:0000256" key="6">
    <source>
        <dbReference type="ARBA" id="ARBA00035292"/>
    </source>
</evidence>
<feature type="domain" description="Ribosomal protein L9" evidence="9">
    <location>
        <begin position="13"/>
        <end position="40"/>
    </location>
</feature>
<dbReference type="SUPFAM" id="SSF55658">
    <property type="entry name" value="L9 N-domain-like"/>
    <property type="match status" value="1"/>
</dbReference>
<dbReference type="GO" id="GO:1990904">
    <property type="term" value="C:ribonucleoprotein complex"/>
    <property type="evidence" value="ECO:0007669"/>
    <property type="project" value="UniProtKB-KW"/>
</dbReference>
<keyword evidence="2 7" id="KW-0699">rRNA-binding</keyword>
<evidence type="ECO:0000256" key="3">
    <source>
        <dbReference type="ARBA" id="ARBA00022884"/>
    </source>
</evidence>
<evidence type="ECO:0000256" key="1">
    <source>
        <dbReference type="ARBA" id="ARBA00010605"/>
    </source>
</evidence>
<dbReference type="InterPro" id="IPR036791">
    <property type="entry name" value="Ribosomal_bL9_C_sf"/>
</dbReference>
<accession>A0A7C5DDL7</accession>
<comment type="caution">
    <text evidence="10">The sequence shown here is derived from an EMBL/GenBank/DDBJ whole genome shotgun (WGS) entry which is preliminary data.</text>
</comment>
<dbReference type="GO" id="GO:0003735">
    <property type="term" value="F:structural constituent of ribosome"/>
    <property type="evidence" value="ECO:0007669"/>
    <property type="project" value="InterPro"/>
</dbReference>
<keyword evidence="3 7" id="KW-0694">RNA-binding</keyword>
<dbReference type="SUPFAM" id="SSF55653">
    <property type="entry name" value="Ribosomal protein L9 C-domain"/>
    <property type="match status" value="1"/>
</dbReference>
<evidence type="ECO:0000256" key="7">
    <source>
        <dbReference type="HAMAP-Rule" id="MF_00503"/>
    </source>
</evidence>
<dbReference type="GO" id="GO:0006412">
    <property type="term" value="P:translation"/>
    <property type="evidence" value="ECO:0007669"/>
    <property type="project" value="UniProtKB-UniRule"/>
</dbReference>
<dbReference type="AlphaFoldDB" id="A0A7C5DDL7"/>
<dbReference type="HAMAP" id="MF_00503">
    <property type="entry name" value="Ribosomal_bL9"/>
    <property type="match status" value="1"/>
</dbReference>
<dbReference type="InterPro" id="IPR020070">
    <property type="entry name" value="Ribosomal_bL9_N"/>
</dbReference>
<proteinExistence type="inferred from homology"/>
<dbReference type="Pfam" id="PF03948">
    <property type="entry name" value="Ribosomal_L9_C"/>
    <property type="match status" value="1"/>
</dbReference>
<comment type="function">
    <text evidence="7">Binds to the 23S rRNA.</text>
</comment>
<reference evidence="10" key="1">
    <citation type="journal article" date="2020" name="mSystems">
        <title>Genome- and Community-Level Interaction Insights into Carbon Utilization and Element Cycling Functions of Hydrothermarchaeota in Hydrothermal Sediment.</title>
        <authorList>
            <person name="Zhou Z."/>
            <person name="Liu Y."/>
            <person name="Xu W."/>
            <person name="Pan J."/>
            <person name="Luo Z.H."/>
            <person name="Li M."/>
        </authorList>
    </citation>
    <scope>NUCLEOTIDE SEQUENCE [LARGE SCALE GENOMIC DNA]</scope>
    <source>
        <strain evidence="10">HyVt-633</strain>
    </source>
</reference>
<evidence type="ECO:0000256" key="2">
    <source>
        <dbReference type="ARBA" id="ARBA00022730"/>
    </source>
</evidence>
<dbReference type="GO" id="GO:0019843">
    <property type="term" value="F:rRNA binding"/>
    <property type="evidence" value="ECO:0007669"/>
    <property type="project" value="UniProtKB-UniRule"/>
</dbReference>
<protein>
    <recommendedName>
        <fullName evidence="6 7">Large ribosomal subunit protein bL9</fullName>
    </recommendedName>
</protein>
<dbReference type="Pfam" id="PF01281">
    <property type="entry name" value="Ribosomal_L9_N"/>
    <property type="match status" value="1"/>
</dbReference>
<dbReference type="PROSITE" id="PS00651">
    <property type="entry name" value="RIBOSOMAL_L9"/>
    <property type="match status" value="1"/>
</dbReference>
<dbReference type="Proteomes" id="UP000886058">
    <property type="component" value="Unassembled WGS sequence"/>
</dbReference>
<evidence type="ECO:0000313" key="10">
    <source>
        <dbReference type="EMBL" id="HHE31729.1"/>
    </source>
</evidence>
<dbReference type="PANTHER" id="PTHR21368">
    <property type="entry name" value="50S RIBOSOMAL PROTEIN L9"/>
    <property type="match status" value="1"/>
</dbReference>
<dbReference type="FunFam" id="3.40.5.10:FF:000003">
    <property type="entry name" value="50S ribosomal protein L9"/>
    <property type="match status" value="1"/>
</dbReference>
<feature type="coiled-coil region" evidence="8">
    <location>
        <begin position="37"/>
        <end position="78"/>
    </location>
</feature>
<name>A0A7C5DDL7_9CHLB</name>
<keyword evidence="5 7" id="KW-0687">Ribonucleoprotein</keyword>
<evidence type="ECO:0000256" key="5">
    <source>
        <dbReference type="ARBA" id="ARBA00023274"/>
    </source>
</evidence>
<keyword evidence="8" id="KW-0175">Coiled coil</keyword>
<organism evidence="10">
    <name type="scientific">Chlorobaculum parvum</name>
    <dbReference type="NCBI Taxonomy" id="274539"/>
    <lineage>
        <taxon>Bacteria</taxon>
        <taxon>Pseudomonadati</taxon>
        <taxon>Chlorobiota</taxon>
        <taxon>Chlorobiia</taxon>
        <taxon>Chlorobiales</taxon>
        <taxon>Chlorobiaceae</taxon>
        <taxon>Chlorobaculum</taxon>
    </lineage>
</organism>
<dbReference type="GO" id="GO:0005840">
    <property type="term" value="C:ribosome"/>
    <property type="evidence" value="ECO:0007669"/>
    <property type="project" value="UniProtKB-KW"/>
</dbReference>
<dbReference type="Gene3D" id="3.40.5.10">
    <property type="entry name" value="Ribosomal protein L9, N-terminal domain"/>
    <property type="match status" value="1"/>
</dbReference>
<dbReference type="InterPro" id="IPR009027">
    <property type="entry name" value="Ribosomal_bL9/RNase_H1_N"/>
</dbReference>